<gene>
    <name evidence="2" type="ORF">BRADI_1g09611v3</name>
</gene>
<keyword evidence="1" id="KW-0732">Signal</keyword>
<sequence length="79" mass="8213">MAAEQPTSAASVGFNNLLRPVVLLPFMGLAAWPTTAASCCTGGGVIPRPAPCDRDRRVTGRYIGSIRVEAEAGELKGRG</sequence>
<evidence type="ECO:0000313" key="3">
    <source>
        <dbReference type="EnsemblPlants" id="PNT74188"/>
    </source>
</evidence>
<organism evidence="2">
    <name type="scientific">Brachypodium distachyon</name>
    <name type="common">Purple false brome</name>
    <name type="synonym">Trachynia distachya</name>
    <dbReference type="NCBI Taxonomy" id="15368"/>
    <lineage>
        <taxon>Eukaryota</taxon>
        <taxon>Viridiplantae</taxon>
        <taxon>Streptophyta</taxon>
        <taxon>Embryophyta</taxon>
        <taxon>Tracheophyta</taxon>
        <taxon>Spermatophyta</taxon>
        <taxon>Magnoliopsida</taxon>
        <taxon>Liliopsida</taxon>
        <taxon>Poales</taxon>
        <taxon>Poaceae</taxon>
        <taxon>BOP clade</taxon>
        <taxon>Pooideae</taxon>
        <taxon>Stipodae</taxon>
        <taxon>Brachypodieae</taxon>
        <taxon>Brachypodium</taxon>
    </lineage>
</organism>
<evidence type="ECO:0000256" key="1">
    <source>
        <dbReference type="SAM" id="SignalP"/>
    </source>
</evidence>
<name>A0A2K2DIU0_BRADI</name>
<keyword evidence="4" id="KW-1185">Reference proteome</keyword>
<reference evidence="2 3" key="1">
    <citation type="journal article" date="2010" name="Nature">
        <title>Genome sequencing and analysis of the model grass Brachypodium distachyon.</title>
        <authorList>
            <consortium name="International Brachypodium Initiative"/>
        </authorList>
    </citation>
    <scope>NUCLEOTIDE SEQUENCE [LARGE SCALE GENOMIC DNA]</scope>
    <source>
        <strain evidence="2 3">Bd21</strain>
    </source>
</reference>
<proteinExistence type="predicted"/>
<reference evidence="2" key="2">
    <citation type="submission" date="2017-06" db="EMBL/GenBank/DDBJ databases">
        <title>WGS assembly of Brachypodium distachyon.</title>
        <authorList>
            <consortium name="The International Brachypodium Initiative"/>
            <person name="Lucas S."/>
            <person name="Harmon-Smith M."/>
            <person name="Lail K."/>
            <person name="Tice H."/>
            <person name="Grimwood J."/>
            <person name="Bruce D."/>
            <person name="Barry K."/>
            <person name="Shu S."/>
            <person name="Lindquist E."/>
            <person name="Wang M."/>
            <person name="Pitluck S."/>
            <person name="Vogel J.P."/>
            <person name="Garvin D.F."/>
            <person name="Mockler T.C."/>
            <person name="Schmutz J."/>
            <person name="Rokhsar D."/>
            <person name="Bevan M.W."/>
        </authorList>
    </citation>
    <scope>NUCLEOTIDE SEQUENCE</scope>
    <source>
        <strain evidence="2">Bd21</strain>
    </source>
</reference>
<dbReference type="AlphaFoldDB" id="A0A2K2DIU0"/>
<dbReference type="InParanoid" id="A0A2K2DIU0"/>
<evidence type="ECO:0000313" key="4">
    <source>
        <dbReference type="Proteomes" id="UP000008810"/>
    </source>
</evidence>
<reference evidence="3" key="3">
    <citation type="submission" date="2018-08" db="UniProtKB">
        <authorList>
            <consortium name="EnsemblPlants"/>
        </authorList>
    </citation>
    <scope>IDENTIFICATION</scope>
    <source>
        <strain evidence="3">cv. Bd21</strain>
    </source>
</reference>
<dbReference type="EnsemblPlants" id="PNT74188">
    <property type="protein sequence ID" value="PNT74188"/>
    <property type="gene ID" value="BRADI_1g09611v3"/>
</dbReference>
<feature type="signal peptide" evidence="1">
    <location>
        <begin position="1"/>
        <end position="37"/>
    </location>
</feature>
<dbReference type="Gramene" id="PNT74188">
    <property type="protein sequence ID" value="PNT74188"/>
    <property type="gene ID" value="BRADI_1g09611v3"/>
</dbReference>
<evidence type="ECO:0000313" key="2">
    <source>
        <dbReference type="EMBL" id="PNT74188.1"/>
    </source>
</evidence>
<dbReference type="Proteomes" id="UP000008810">
    <property type="component" value="Chromosome 1"/>
</dbReference>
<protein>
    <submittedName>
        <fullName evidence="2 3">Uncharacterized protein</fullName>
    </submittedName>
</protein>
<dbReference type="EMBL" id="CM000880">
    <property type="protein sequence ID" value="PNT74188.1"/>
    <property type="molecule type" value="Genomic_DNA"/>
</dbReference>
<feature type="chain" id="PRO_5036043393" evidence="1">
    <location>
        <begin position="38"/>
        <end position="79"/>
    </location>
</feature>
<accession>A0A2K2DIU0</accession>